<keyword evidence="1" id="KW-0813">Transport</keyword>
<dbReference type="GO" id="GO:0016887">
    <property type="term" value="F:ATP hydrolysis activity"/>
    <property type="evidence" value="ECO:0007669"/>
    <property type="project" value="InterPro"/>
</dbReference>
<accession>A0A0A2MEU2</accession>
<evidence type="ECO:0000313" key="11">
    <source>
        <dbReference type="Proteomes" id="UP000030152"/>
    </source>
</evidence>
<evidence type="ECO:0000256" key="7">
    <source>
        <dbReference type="ARBA" id="ARBA00022970"/>
    </source>
</evidence>
<evidence type="ECO:0000256" key="1">
    <source>
        <dbReference type="ARBA" id="ARBA00022448"/>
    </source>
</evidence>
<keyword evidence="6" id="KW-1278">Translocase</keyword>
<dbReference type="SMART" id="SM00930">
    <property type="entry name" value="NIL"/>
    <property type="match status" value="1"/>
</dbReference>
<dbReference type="RefSeq" id="WP_020211193.1">
    <property type="nucleotide sequence ID" value="NZ_JRLX01000008.1"/>
</dbReference>
<evidence type="ECO:0000256" key="6">
    <source>
        <dbReference type="ARBA" id="ARBA00022967"/>
    </source>
</evidence>
<evidence type="ECO:0000256" key="5">
    <source>
        <dbReference type="ARBA" id="ARBA00022840"/>
    </source>
</evidence>
<evidence type="ECO:0000256" key="8">
    <source>
        <dbReference type="ARBA" id="ARBA00023136"/>
    </source>
</evidence>
<dbReference type="PROSITE" id="PS00211">
    <property type="entry name" value="ABC_TRANSPORTER_1"/>
    <property type="match status" value="1"/>
</dbReference>
<keyword evidence="5 10" id="KW-0067">ATP-binding</keyword>
<dbReference type="STRING" id="1121895.GCA_000378485_00068"/>
<dbReference type="SUPFAM" id="SSF55021">
    <property type="entry name" value="ACT-like"/>
    <property type="match status" value="1"/>
</dbReference>
<dbReference type="GO" id="GO:0005524">
    <property type="term" value="F:ATP binding"/>
    <property type="evidence" value="ECO:0007669"/>
    <property type="project" value="UniProtKB-KW"/>
</dbReference>
<dbReference type="eggNOG" id="COG1135">
    <property type="taxonomic scope" value="Bacteria"/>
</dbReference>
<dbReference type="SMART" id="SM00382">
    <property type="entry name" value="AAA"/>
    <property type="match status" value="1"/>
</dbReference>
<dbReference type="InterPro" id="IPR050086">
    <property type="entry name" value="MetN_ABC_transporter-like"/>
</dbReference>
<dbReference type="SUPFAM" id="SSF52540">
    <property type="entry name" value="P-loop containing nucleoside triphosphate hydrolases"/>
    <property type="match status" value="1"/>
</dbReference>
<dbReference type="NCBIfam" id="TIGR02314">
    <property type="entry name" value="ABC_MetN"/>
    <property type="match status" value="1"/>
</dbReference>
<dbReference type="EMBL" id="JRLX01000008">
    <property type="protein sequence ID" value="KGO86825.1"/>
    <property type="molecule type" value="Genomic_DNA"/>
</dbReference>
<proteinExistence type="predicted"/>
<dbReference type="Proteomes" id="UP000030152">
    <property type="component" value="Unassembled WGS sequence"/>
</dbReference>
<protein>
    <submittedName>
        <fullName evidence="10">Methionine ABC transporter ATP-binding protein</fullName>
    </submittedName>
</protein>
<comment type="caution">
    <text evidence="10">The sequence shown here is derived from an EMBL/GenBank/DDBJ whole genome shotgun (WGS) entry which is preliminary data.</text>
</comment>
<dbReference type="PANTHER" id="PTHR43166">
    <property type="entry name" value="AMINO ACID IMPORT ATP-BINDING PROTEIN"/>
    <property type="match status" value="1"/>
</dbReference>
<dbReference type="OrthoDB" id="9802264at2"/>
<dbReference type="PROSITE" id="PS50893">
    <property type="entry name" value="ABC_TRANSPORTER_2"/>
    <property type="match status" value="1"/>
</dbReference>
<dbReference type="AlphaFoldDB" id="A0A0A2MEU2"/>
<keyword evidence="11" id="KW-1185">Reference proteome</keyword>
<dbReference type="PANTHER" id="PTHR43166:SF30">
    <property type="entry name" value="METHIONINE IMPORT ATP-BINDING PROTEIN METN"/>
    <property type="match status" value="1"/>
</dbReference>
<dbReference type="InterPro" id="IPR018449">
    <property type="entry name" value="NIL_domain"/>
</dbReference>
<dbReference type="InterPro" id="IPR027417">
    <property type="entry name" value="P-loop_NTPase"/>
</dbReference>
<dbReference type="InterPro" id="IPR003593">
    <property type="entry name" value="AAA+_ATPase"/>
</dbReference>
<evidence type="ECO:0000313" key="10">
    <source>
        <dbReference type="EMBL" id="KGO86825.1"/>
    </source>
</evidence>
<dbReference type="InterPro" id="IPR041701">
    <property type="entry name" value="MetN_ABC"/>
</dbReference>
<dbReference type="Gene3D" id="3.30.70.260">
    <property type="match status" value="1"/>
</dbReference>
<dbReference type="GO" id="GO:0009276">
    <property type="term" value="C:Gram-negative-bacterium-type cell wall"/>
    <property type="evidence" value="ECO:0007669"/>
    <property type="project" value="InterPro"/>
</dbReference>
<dbReference type="InterPro" id="IPR012692">
    <property type="entry name" value="ABC_MetN_proteobac"/>
</dbReference>
<dbReference type="Pfam" id="PF09383">
    <property type="entry name" value="NIL"/>
    <property type="match status" value="1"/>
</dbReference>
<keyword evidence="4" id="KW-0547">Nucleotide-binding</keyword>
<dbReference type="Gene3D" id="3.40.50.300">
    <property type="entry name" value="P-loop containing nucleotide triphosphate hydrolases"/>
    <property type="match status" value="1"/>
</dbReference>
<name>A0A0A2MEU2_9FLAO</name>
<keyword evidence="3" id="KW-0997">Cell inner membrane</keyword>
<evidence type="ECO:0000256" key="2">
    <source>
        <dbReference type="ARBA" id="ARBA00022475"/>
    </source>
</evidence>
<dbReference type="FunFam" id="3.40.50.300:FF:000233">
    <property type="entry name" value="Methionine import ATP-binding protein MetN"/>
    <property type="match status" value="1"/>
</dbReference>
<reference evidence="10 11" key="1">
    <citation type="submission" date="2013-09" db="EMBL/GenBank/DDBJ databases">
        <authorList>
            <person name="Zeng Z."/>
            <person name="Chen C."/>
        </authorList>
    </citation>
    <scope>NUCLEOTIDE SEQUENCE [LARGE SCALE GENOMIC DNA]</scope>
    <source>
        <strain evidence="10 11">WB 3.3-2</strain>
    </source>
</reference>
<evidence type="ECO:0000259" key="9">
    <source>
        <dbReference type="PROSITE" id="PS50893"/>
    </source>
</evidence>
<sequence length="343" mass="37676">MIELKNITKKFYKTTREVTALNNVSLHVPKGKIFGVIGTSGAGKSTLIRIINLLEKPTTGDVIVDGISLPGLSNSQLAKERRQIGMIFQHFNLLTSRTVYQNIAFALELANTPKNVIDERVKELLKLVNLEEKINDYPASLSGGQKQRVAIARTLANNPKILLCDEATSALDPATTRSILNLLKDINKRLNITILLITHQMEVVKAICDEVAVISNGELIEQGTVGEIFANPKHELTQEFIASSLHIEIPAIYNDKITTAYVKGLSSMVRLELSGNSVDEPVLTDAAKQFGIGAKIISAQTSYAGDTNFGIVIIELSGEFSQQFEALKLFREKNIKTEILGYV</sequence>
<dbReference type="GO" id="GO:0033232">
    <property type="term" value="F:ABC-type D-methionine transporter activity"/>
    <property type="evidence" value="ECO:0007669"/>
    <property type="project" value="InterPro"/>
</dbReference>
<gene>
    <name evidence="10" type="ORF">Q765_09380</name>
</gene>
<dbReference type="InterPro" id="IPR017871">
    <property type="entry name" value="ABC_transporter-like_CS"/>
</dbReference>
<dbReference type="Pfam" id="PF00005">
    <property type="entry name" value="ABC_tran"/>
    <property type="match status" value="1"/>
</dbReference>
<keyword evidence="8" id="KW-0472">Membrane</keyword>
<evidence type="ECO:0000256" key="4">
    <source>
        <dbReference type="ARBA" id="ARBA00022741"/>
    </source>
</evidence>
<dbReference type="InterPro" id="IPR003439">
    <property type="entry name" value="ABC_transporter-like_ATP-bd"/>
</dbReference>
<dbReference type="InterPro" id="IPR045865">
    <property type="entry name" value="ACT-like_dom_sf"/>
</dbReference>
<evidence type="ECO:0000256" key="3">
    <source>
        <dbReference type="ARBA" id="ARBA00022519"/>
    </source>
</evidence>
<keyword evidence="2" id="KW-1003">Cell membrane</keyword>
<dbReference type="CDD" id="cd03258">
    <property type="entry name" value="ABC_MetN_methionine_transporter"/>
    <property type="match status" value="1"/>
</dbReference>
<organism evidence="10 11">
    <name type="scientific">Flavobacterium rivuli WB 3.3-2 = DSM 21788</name>
    <dbReference type="NCBI Taxonomy" id="1121895"/>
    <lineage>
        <taxon>Bacteria</taxon>
        <taxon>Pseudomonadati</taxon>
        <taxon>Bacteroidota</taxon>
        <taxon>Flavobacteriia</taxon>
        <taxon>Flavobacteriales</taxon>
        <taxon>Flavobacteriaceae</taxon>
        <taxon>Flavobacterium</taxon>
    </lineage>
</organism>
<feature type="domain" description="ABC transporter" evidence="9">
    <location>
        <begin position="2"/>
        <end position="241"/>
    </location>
</feature>
<keyword evidence="7" id="KW-0029">Amino-acid transport</keyword>